<keyword evidence="1" id="KW-0645">Protease</keyword>
<keyword evidence="7" id="KW-1185">Reference proteome</keyword>
<gene>
    <name evidence="6" type="ORF">SAMN05192576_1663</name>
</gene>
<dbReference type="InterPro" id="IPR001818">
    <property type="entry name" value="Pept_M10_metallopeptidase"/>
</dbReference>
<evidence type="ECO:0000313" key="7">
    <source>
        <dbReference type="Proteomes" id="UP000199004"/>
    </source>
</evidence>
<name>A0A1G9ZC66_9ACTN</name>
<evidence type="ECO:0000256" key="4">
    <source>
        <dbReference type="ARBA" id="ARBA00022833"/>
    </source>
</evidence>
<evidence type="ECO:0000313" key="6">
    <source>
        <dbReference type="EMBL" id="SDN18206.1"/>
    </source>
</evidence>
<keyword evidence="4" id="KW-0862">Zinc</keyword>
<evidence type="ECO:0000256" key="3">
    <source>
        <dbReference type="ARBA" id="ARBA00022801"/>
    </source>
</evidence>
<dbReference type="SUPFAM" id="SSF55486">
    <property type="entry name" value="Metalloproteases ('zincins'), catalytic domain"/>
    <property type="match status" value="1"/>
</dbReference>
<evidence type="ECO:0000256" key="2">
    <source>
        <dbReference type="ARBA" id="ARBA00022723"/>
    </source>
</evidence>
<organism evidence="6 7">
    <name type="scientific">Nocardioides szechwanensis</name>
    <dbReference type="NCBI Taxonomy" id="1005944"/>
    <lineage>
        <taxon>Bacteria</taxon>
        <taxon>Bacillati</taxon>
        <taxon>Actinomycetota</taxon>
        <taxon>Actinomycetes</taxon>
        <taxon>Propionibacteriales</taxon>
        <taxon>Nocardioidaceae</taxon>
        <taxon>Nocardioides</taxon>
    </lineage>
</organism>
<dbReference type="EMBL" id="FNIC01000002">
    <property type="protein sequence ID" value="SDN18206.1"/>
    <property type="molecule type" value="Genomic_DNA"/>
</dbReference>
<dbReference type="PRINTS" id="PR00138">
    <property type="entry name" value="MATRIXIN"/>
</dbReference>
<sequence length="162" mass="17207">MENITQQNNQCGMPDQVDIGQVYQGDTNATAAIGYNSAGQSTCAAASSPSHNGIHTVYFDNRQPNVLGTTCTIAVAHAGASEIVEADIELDNDANVWTTNGAGPGCSTEYDLEGALTHEFGHWFGLDHVSDTHQTMLRAVSPCFIGFRTLGKGDVLGLQARY</sequence>
<proteinExistence type="predicted"/>
<dbReference type="GO" id="GO:0008270">
    <property type="term" value="F:zinc ion binding"/>
    <property type="evidence" value="ECO:0007669"/>
    <property type="project" value="InterPro"/>
</dbReference>
<dbReference type="Proteomes" id="UP000199004">
    <property type="component" value="Unassembled WGS sequence"/>
</dbReference>
<keyword evidence="3" id="KW-0378">Hydrolase</keyword>
<evidence type="ECO:0000259" key="5">
    <source>
        <dbReference type="Pfam" id="PF00413"/>
    </source>
</evidence>
<dbReference type="GO" id="GO:0031012">
    <property type="term" value="C:extracellular matrix"/>
    <property type="evidence" value="ECO:0007669"/>
    <property type="project" value="InterPro"/>
</dbReference>
<accession>A0A1G9ZC66</accession>
<reference evidence="6 7" key="1">
    <citation type="submission" date="2016-10" db="EMBL/GenBank/DDBJ databases">
        <authorList>
            <person name="de Groot N.N."/>
        </authorList>
    </citation>
    <scope>NUCLEOTIDE SEQUENCE [LARGE SCALE GENOMIC DNA]</scope>
    <source>
        <strain evidence="6 7">CGMCC 1.11147</strain>
    </source>
</reference>
<protein>
    <submittedName>
        <fullName evidence="6">Matrixin</fullName>
    </submittedName>
</protein>
<dbReference type="AlphaFoldDB" id="A0A1G9ZC66"/>
<dbReference type="GO" id="GO:0004222">
    <property type="term" value="F:metalloendopeptidase activity"/>
    <property type="evidence" value="ECO:0007669"/>
    <property type="project" value="InterPro"/>
</dbReference>
<evidence type="ECO:0000256" key="1">
    <source>
        <dbReference type="ARBA" id="ARBA00022670"/>
    </source>
</evidence>
<dbReference type="Gene3D" id="3.40.390.10">
    <property type="entry name" value="Collagenase (Catalytic Domain)"/>
    <property type="match status" value="1"/>
</dbReference>
<feature type="domain" description="Peptidase M10 metallopeptidase" evidence="5">
    <location>
        <begin position="74"/>
        <end position="162"/>
    </location>
</feature>
<keyword evidence="2" id="KW-0479">Metal-binding</keyword>
<dbReference type="Pfam" id="PF00413">
    <property type="entry name" value="Peptidase_M10"/>
    <property type="match status" value="1"/>
</dbReference>
<dbReference type="InterPro" id="IPR024079">
    <property type="entry name" value="MetalloPept_cat_dom_sf"/>
</dbReference>
<dbReference type="GO" id="GO:0006508">
    <property type="term" value="P:proteolysis"/>
    <property type="evidence" value="ECO:0007669"/>
    <property type="project" value="UniProtKB-KW"/>
</dbReference>
<dbReference type="InterPro" id="IPR021190">
    <property type="entry name" value="Pept_M10A"/>
</dbReference>